<gene>
    <name evidence="3" type="ORF">CYY_004858</name>
</gene>
<accession>A0A8J4USN7</accession>
<keyword evidence="1" id="KW-0732">Signal</keyword>
<comment type="caution">
    <text evidence="3">The sequence shown here is derived from an EMBL/GenBank/DDBJ whole genome shotgun (WGS) entry which is preliminary data.</text>
</comment>
<protein>
    <recommendedName>
        <fullName evidence="2">Peptidase C39-like domain-containing protein</fullName>
    </recommendedName>
</protein>
<dbReference type="Proteomes" id="UP000695562">
    <property type="component" value="Unassembled WGS sequence"/>
</dbReference>
<reference evidence="3" key="1">
    <citation type="submission" date="2020-01" db="EMBL/GenBank/DDBJ databases">
        <title>Development of genomics and gene disruption for Polysphondylium violaceum indicates a role for the polyketide synthase stlB in stalk morphogenesis.</title>
        <authorList>
            <person name="Narita B."/>
            <person name="Kawabe Y."/>
            <person name="Kin K."/>
            <person name="Saito T."/>
            <person name="Gibbs R."/>
            <person name="Kuspa A."/>
            <person name="Muzny D."/>
            <person name="Queller D."/>
            <person name="Richards S."/>
            <person name="Strassman J."/>
            <person name="Sucgang R."/>
            <person name="Worley K."/>
            <person name="Schaap P."/>
        </authorList>
    </citation>
    <scope>NUCLEOTIDE SEQUENCE</scope>
    <source>
        <strain evidence="3">QSvi11</strain>
    </source>
</reference>
<dbReference type="Pfam" id="PF13529">
    <property type="entry name" value="Peptidase_C39_2"/>
    <property type="match status" value="1"/>
</dbReference>
<organism evidence="3 4">
    <name type="scientific">Polysphondylium violaceum</name>
    <dbReference type="NCBI Taxonomy" id="133409"/>
    <lineage>
        <taxon>Eukaryota</taxon>
        <taxon>Amoebozoa</taxon>
        <taxon>Evosea</taxon>
        <taxon>Eumycetozoa</taxon>
        <taxon>Dictyostelia</taxon>
        <taxon>Dictyosteliales</taxon>
        <taxon>Dictyosteliaceae</taxon>
        <taxon>Polysphondylium</taxon>
    </lineage>
</organism>
<dbReference type="AlphaFoldDB" id="A0A8J4USN7"/>
<dbReference type="InterPro" id="IPR039564">
    <property type="entry name" value="Peptidase_C39-like"/>
</dbReference>
<evidence type="ECO:0000313" key="4">
    <source>
        <dbReference type="Proteomes" id="UP000695562"/>
    </source>
</evidence>
<evidence type="ECO:0000259" key="2">
    <source>
        <dbReference type="Pfam" id="PF13529"/>
    </source>
</evidence>
<keyword evidence="4" id="KW-1185">Reference proteome</keyword>
<feature type="chain" id="PRO_5035169819" description="Peptidase C39-like domain-containing protein" evidence="1">
    <location>
        <begin position="20"/>
        <end position="343"/>
    </location>
</feature>
<dbReference type="Gene3D" id="3.90.70.10">
    <property type="entry name" value="Cysteine proteinases"/>
    <property type="match status" value="1"/>
</dbReference>
<evidence type="ECO:0000256" key="1">
    <source>
        <dbReference type="SAM" id="SignalP"/>
    </source>
</evidence>
<name>A0A8J4USN7_9MYCE</name>
<evidence type="ECO:0000313" key="3">
    <source>
        <dbReference type="EMBL" id="KAF2073831.1"/>
    </source>
</evidence>
<dbReference type="EMBL" id="AJWJ01000180">
    <property type="protein sequence ID" value="KAF2073831.1"/>
    <property type="molecule type" value="Genomic_DNA"/>
</dbReference>
<dbReference type="OrthoDB" id="15857at2759"/>
<proteinExistence type="predicted"/>
<sequence length="343" mass="38444">MIKSSLLLLVTIVVIAINAIPTAYQIQGIPYHRQVTEYNCGDASMEMVFGHLNREIDQYQLDDIARTSDTDGTSSYDIVRSFQFSVMSSSMGLDEKDHEVKYGFKKYPLGLLSIGFASSDFWIDELKSMIALDIPVITLMAYLPSDRGGHFRVIYGYDDESQTIYSLDPWDRQGQPRLYNMSYSLFENLWNYTEPQSPRGLPFFGAMAWSLPVQGQASTNGNQSSISYSFNYVNPFPFDNVNTSLPTPLQALTTITPLSKDILIMKPSSGISTPGSQVIQNKELNFLFEVECVAPTGCKGLEVQITTSILVTGSLPYTNYKQTTFYLGYNYNDMLGETIVITL</sequence>
<feature type="domain" description="Peptidase C39-like" evidence="2">
    <location>
        <begin position="28"/>
        <end position="170"/>
    </location>
</feature>
<feature type="signal peptide" evidence="1">
    <location>
        <begin position="1"/>
        <end position="19"/>
    </location>
</feature>